<name>U4KZV8_PYROM</name>
<organism evidence="2 3">
    <name type="scientific">Pyronema omphalodes (strain CBS 100304)</name>
    <name type="common">Pyronema confluens</name>
    <dbReference type="NCBI Taxonomy" id="1076935"/>
    <lineage>
        <taxon>Eukaryota</taxon>
        <taxon>Fungi</taxon>
        <taxon>Dikarya</taxon>
        <taxon>Ascomycota</taxon>
        <taxon>Pezizomycotina</taxon>
        <taxon>Pezizomycetes</taxon>
        <taxon>Pezizales</taxon>
        <taxon>Pyronemataceae</taxon>
        <taxon>Pyronema</taxon>
    </lineage>
</organism>
<reference evidence="2 3" key="1">
    <citation type="journal article" date="2013" name="PLoS Genet.">
        <title>The genome and development-dependent transcriptomes of Pyronema confluens: a window into fungal evolution.</title>
        <authorList>
            <person name="Traeger S."/>
            <person name="Altegoer F."/>
            <person name="Freitag M."/>
            <person name="Gabaldon T."/>
            <person name="Kempken F."/>
            <person name="Kumar A."/>
            <person name="Marcet-Houben M."/>
            <person name="Poggeler S."/>
            <person name="Stajich J.E."/>
            <person name="Nowrousian M."/>
        </authorList>
    </citation>
    <scope>NUCLEOTIDE SEQUENCE [LARGE SCALE GENOMIC DNA]</scope>
    <source>
        <strain evidence="3">CBS 100304</strain>
        <tissue evidence="2">Vegetative mycelium</tissue>
    </source>
</reference>
<dbReference type="InterPro" id="IPR029498">
    <property type="entry name" value="HeLo_dom"/>
</dbReference>
<dbReference type="InterPro" id="IPR027417">
    <property type="entry name" value="P-loop_NTPase"/>
</dbReference>
<dbReference type="EMBL" id="HF935371">
    <property type="protein sequence ID" value="CCX07754.1"/>
    <property type="molecule type" value="Genomic_DNA"/>
</dbReference>
<keyword evidence="3" id="KW-1185">Reference proteome</keyword>
<evidence type="ECO:0000259" key="1">
    <source>
        <dbReference type="Pfam" id="PF14479"/>
    </source>
</evidence>
<dbReference type="eggNOG" id="KOG1840">
    <property type="taxonomic scope" value="Eukaryota"/>
</dbReference>
<dbReference type="InterPro" id="IPR053137">
    <property type="entry name" value="NLR-like"/>
</dbReference>
<dbReference type="SUPFAM" id="SSF52540">
    <property type="entry name" value="P-loop containing nucleoside triphosphate hydrolases"/>
    <property type="match status" value="1"/>
</dbReference>
<dbReference type="Proteomes" id="UP000018144">
    <property type="component" value="Unassembled WGS sequence"/>
</dbReference>
<dbReference type="InterPro" id="IPR038305">
    <property type="entry name" value="HeLo_sf"/>
</dbReference>
<dbReference type="AlphaFoldDB" id="U4KZV8"/>
<protein>
    <submittedName>
        <fullName evidence="2">Similar to Pc13g00620 [Penicillium chrysogenum Wisconsin 54-1255] acc. no. XP_002558510</fullName>
    </submittedName>
</protein>
<dbReference type="Pfam" id="PF14479">
    <property type="entry name" value="HeLo"/>
    <property type="match status" value="1"/>
</dbReference>
<proteinExistence type="predicted"/>
<dbReference type="PANTHER" id="PTHR46082">
    <property type="entry name" value="ATP/GTP-BINDING PROTEIN-RELATED"/>
    <property type="match status" value="1"/>
</dbReference>
<gene>
    <name evidence="2" type="ORF">PCON_07343</name>
</gene>
<sequence>MAEAALGLALGVPGVIDILIKTCLEGYQFISTARSADEDFENNRYQFKIEQQKLKDLTTIVASRIQESTLKTDDVRFLLISSTLIRIAQQFSDFRRLESQYGVQISSSDKSAEKQTRRKRSQIRKFFGLAASKKDYQKDTRSESDAFETVLTLTDLQLDANLRMATLENLEPRLKSVINTYSRLKWACLDSEKAQTLIIKLQKYNSNMKDLVDGHYDKVGTTVVGVTTEDQPHFMVPFPRNEDFVGESQVTSWFKSYQKQRIESGKPEHTGHLRLALCGLGGIGKTQDVLNFIYDYENQRPVFWIHAGSVNQFEADCRKLGSLAKIPGHRDDDTKQNIGLIVKQWLESPQSGEWILVIDNADNMLDFYPDPNATESRESDTVSESIAHGGIAKCIPRGSKGTVIITTRDREVARYLANQNVISKPELRPEQATELFYQHYSNDESTPDHDSAALPRLLLELQHLPLAIVQVAVYLDLNRSMTTSRYLEIFKGTKEAQKHLLSKPHRNIWRDQKDNAETVLTTFSISFRQLQQQSKLADSFLQFMACINRKAIPRDLLFEIKIDGVEDELLISEALEKLVNFSILQNAKIDFGSGQAYEIHSLVHLAMQTYLESNKMDNALAKASTVLANTLPDPEYKYWTRWRVYLPHATALLANLAEDSEDSADLCCQAGQYLADHGRYSESLILRQRARERYVGIRSNILDD</sequence>
<dbReference type="PANTHER" id="PTHR46082:SF6">
    <property type="entry name" value="AAA+ ATPASE DOMAIN-CONTAINING PROTEIN-RELATED"/>
    <property type="match status" value="1"/>
</dbReference>
<feature type="domain" description="Prion-inhibition and propagation HeLo" evidence="1">
    <location>
        <begin position="7"/>
        <end position="215"/>
    </location>
</feature>
<dbReference type="OrthoDB" id="1658288at2759"/>
<dbReference type="Gene3D" id="1.20.120.1020">
    <property type="entry name" value="Prion-inhibition and propagation, HeLo domain"/>
    <property type="match status" value="1"/>
</dbReference>
<evidence type="ECO:0000313" key="3">
    <source>
        <dbReference type="Proteomes" id="UP000018144"/>
    </source>
</evidence>
<accession>U4KZV8</accession>
<evidence type="ECO:0000313" key="2">
    <source>
        <dbReference type="EMBL" id="CCX07754.1"/>
    </source>
</evidence>
<dbReference type="STRING" id="1076935.U4KZV8"/>
<dbReference type="Gene3D" id="3.40.50.300">
    <property type="entry name" value="P-loop containing nucleotide triphosphate hydrolases"/>
    <property type="match status" value="1"/>
</dbReference>